<dbReference type="Proteomes" id="UP000824469">
    <property type="component" value="Unassembled WGS sequence"/>
</dbReference>
<comment type="caution">
    <text evidence="2">The sequence shown here is derived from an EMBL/GenBank/DDBJ whole genome shotgun (WGS) entry which is preliminary data.</text>
</comment>
<feature type="region of interest" description="Disordered" evidence="1">
    <location>
        <begin position="82"/>
        <end position="164"/>
    </location>
</feature>
<sequence>AGRVEIHPFDQVPQQFGLPYVDMLPLVVPVYKTIQEARKGPRGDPGWIVVTPGVPIVVRCVVCARQEAGAPRAPLLQIVAAPTHSGEEDEPIDVDSKFEEYTGDETKEESVGEEMGEEGLGGETGEATHMEEEESDPEWHDTQDMLRVAWEGPPPQDGGGDDES</sequence>
<feature type="non-terminal residue" evidence="2">
    <location>
        <position position="1"/>
    </location>
</feature>
<feature type="non-terminal residue" evidence="2">
    <location>
        <position position="164"/>
    </location>
</feature>
<organism evidence="2 3">
    <name type="scientific">Taxus chinensis</name>
    <name type="common">Chinese yew</name>
    <name type="synonym">Taxus wallichiana var. chinensis</name>
    <dbReference type="NCBI Taxonomy" id="29808"/>
    <lineage>
        <taxon>Eukaryota</taxon>
        <taxon>Viridiplantae</taxon>
        <taxon>Streptophyta</taxon>
        <taxon>Embryophyta</taxon>
        <taxon>Tracheophyta</taxon>
        <taxon>Spermatophyta</taxon>
        <taxon>Pinopsida</taxon>
        <taxon>Pinidae</taxon>
        <taxon>Conifers II</taxon>
        <taxon>Cupressales</taxon>
        <taxon>Taxaceae</taxon>
        <taxon>Taxus</taxon>
    </lineage>
</organism>
<feature type="compositionally biased region" description="Basic and acidic residues" evidence="1">
    <location>
        <begin position="94"/>
        <end position="110"/>
    </location>
</feature>
<dbReference type="EMBL" id="JAHRHJ020000007">
    <property type="protein sequence ID" value="KAH9307989.1"/>
    <property type="molecule type" value="Genomic_DNA"/>
</dbReference>
<gene>
    <name evidence="2" type="ORF">KI387_035900</name>
</gene>
<keyword evidence="3" id="KW-1185">Reference proteome</keyword>
<accession>A0AA38FPI7</accession>
<dbReference type="AlphaFoldDB" id="A0AA38FPI7"/>
<proteinExistence type="predicted"/>
<protein>
    <submittedName>
        <fullName evidence="2">Uncharacterized protein</fullName>
    </submittedName>
</protein>
<evidence type="ECO:0000313" key="2">
    <source>
        <dbReference type="EMBL" id="KAH9307989.1"/>
    </source>
</evidence>
<evidence type="ECO:0000256" key="1">
    <source>
        <dbReference type="SAM" id="MobiDB-lite"/>
    </source>
</evidence>
<evidence type="ECO:0000313" key="3">
    <source>
        <dbReference type="Proteomes" id="UP000824469"/>
    </source>
</evidence>
<reference evidence="2 3" key="1">
    <citation type="journal article" date="2021" name="Nat. Plants">
        <title>The Taxus genome provides insights into paclitaxel biosynthesis.</title>
        <authorList>
            <person name="Xiong X."/>
            <person name="Gou J."/>
            <person name="Liao Q."/>
            <person name="Li Y."/>
            <person name="Zhou Q."/>
            <person name="Bi G."/>
            <person name="Li C."/>
            <person name="Du R."/>
            <person name="Wang X."/>
            <person name="Sun T."/>
            <person name="Guo L."/>
            <person name="Liang H."/>
            <person name="Lu P."/>
            <person name="Wu Y."/>
            <person name="Zhang Z."/>
            <person name="Ro D.K."/>
            <person name="Shang Y."/>
            <person name="Huang S."/>
            <person name="Yan J."/>
        </authorList>
    </citation>
    <scope>NUCLEOTIDE SEQUENCE [LARGE SCALE GENOMIC DNA]</scope>
    <source>
        <strain evidence="2">Ta-2019</strain>
    </source>
</reference>
<name>A0AA38FPI7_TAXCH</name>